<dbReference type="AlphaFoldDB" id="A0A9P5S1A5"/>
<evidence type="ECO:0000313" key="2">
    <source>
        <dbReference type="Proteomes" id="UP000748756"/>
    </source>
</evidence>
<comment type="caution">
    <text evidence="1">The sequence shown here is derived from an EMBL/GenBank/DDBJ whole genome shotgun (WGS) entry which is preliminary data.</text>
</comment>
<proteinExistence type="predicted"/>
<sequence>AAVIVAKAGALTTSAVARVKRGAMVDAARTATMASVAAAASKLLWTARQVPLPVGSHPPALHVRIHTARILNSGTRIRIAFMIKLL</sequence>
<gene>
    <name evidence="1" type="ORF">BG015_007070</name>
</gene>
<name>A0A9P5S1A5_9FUNG</name>
<organism evidence="1 2">
    <name type="scientific">Linnemannia schmuckeri</name>
    <dbReference type="NCBI Taxonomy" id="64567"/>
    <lineage>
        <taxon>Eukaryota</taxon>
        <taxon>Fungi</taxon>
        <taxon>Fungi incertae sedis</taxon>
        <taxon>Mucoromycota</taxon>
        <taxon>Mortierellomycotina</taxon>
        <taxon>Mortierellomycetes</taxon>
        <taxon>Mortierellales</taxon>
        <taxon>Mortierellaceae</taxon>
        <taxon>Linnemannia</taxon>
    </lineage>
</organism>
<dbReference type="EMBL" id="JAAAUQ010000350">
    <property type="protein sequence ID" value="KAF9151130.1"/>
    <property type="molecule type" value="Genomic_DNA"/>
</dbReference>
<protein>
    <submittedName>
        <fullName evidence="1">Uncharacterized protein</fullName>
    </submittedName>
</protein>
<dbReference type="Proteomes" id="UP000748756">
    <property type="component" value="Unassembled WGS sequence"/>
</dbReference>
<reference evidence="1" key="1">
    <citation type="journal article" date="2020" name="Fungal Divers.">
        <title>Resolving the Mortierellaceae phylogeny through synthesis of multi-gene phylogenetics and phylogenomics.</title>
        <authorList>
            <person name="Vandepol N."/>
            <person name="Liber J."/>
            <person name="Desiro A."/>
            <person name="Na H."/>
            <person name="Kennedy M."/>
            <person name="Barry K."/>
            <person name="Grigoriev I.V."/>
            <person name="Miller A.N."/>
            <person name="O'Donnell K."/>
            <person name="Stajich J.E."/>
            <person name="Bonito G."/>
        </authorList>
    </citation>
    <scope>NUCLEOTIDE SEQUENCE</scope>
    <source>
        <strain evidence="1">NRRL 6426</strain>
    </source>
</reference>
<feature type="non-terminal residue" evidence="1">
    <location>
        <position position="86"/>
    </location>
</feature>
<evidence type="ECO:0000313" key="1">
    <source>
        <dbReference type="EMBL" id="KAF9151130.1"/>
    </source>
</evidence>
<accession>A0A9P5S1A5</accession>
<keyword evidence="2" id="KW-1185">Reference proteome</keyword>